<comment type="caution">
    <text evidence="5">The sequence shown here is derived from an EMBL/GenBank/DDBJ whole genome shotgun (WGS) entry which is preliminary data.</text>
</comment>
<dbReference type="PIRSF" id="PIRSF016578">
    <property type="entry name" value="HsaA"/>
    <property type="match status" value="1"/>
</dbReference>
<dbReference type="InterPro" id="IPR050741">
    <property type="entry name" value="Acyl-CoA_dehydrogenase"/>
</dbReference>
<name>A0ABU2TY20_9ACTN</name>
<evidence type="ECO:0000313" key="6">
    <source>
        <dbReference type="Proteomes" id="UP001183809"/>
    </source>
</evidence>
<keyword evidence="1" id="KW-0560">Oxidoreductase</keyword>
<dbReference type="InterPro" id="IPR046373">
    <property type="entry name" value="Acyl-CoA_Oxase/DH_mid-dom_sf"/>
</dbReference>
<sequence length="394" mass="43305">MSLITVERVPTREELIDRARELIPLLRRNAEQTEKESKVPDENMSALRDAGLLRLSTPRQWGGWELSMRHQVEILCELGRGCPSTGWIAANHAASVDLVMLMPEAGLQEIYGDNPDTVMLSAASLDPALRADRVDGGLKVNGRFPYASGCELSDWAFLAWVPVYDNGEQTGVANLMAPPTDLRIEYTWKVAGLLGTGTHAMVAEDLFVPDRFVQFASLKADGEAESPVPATVLIKGNLHSLSSLVGGARGALDVVREKLEEHKPLAFSTYSRAIDSLSVQQEFAEATHLIDTGMLHMLAVADGFDAVPEGEEATPAERARLRMHMVTSLERCREAMQRLLDLAGTSGFAQTNPVQRYWRDLEIGSRHTALNRPMIFEDYARSLLGIGAPVSLLF</sequence>
<dbReference type="Gene3D" id="2.40.110.10">
    <property type="entry name" value="Butyryl-CoA Dehydrogenase, subunit A, domain 2"/>
    <property type="match status" value="1"/>
</dbReference>
<protein>
    <submittedName>
        <fullName evidence="5">Acyl-CoA dehydrogenase family protein</fullName>
    </submittedName>
</protein>
<evidence type="ECO:0000256" key="1">
    <source>
        <dbReference type="ARBA" id="ARBA00023002"/>
    </source>
</evidence>
<dbReference type="Proteomes" id="UP001183809">
    <property type="component" value="Unassembled WGS sequence"/>
</dbReference>
<evidence type="ECO:0000256" key="2">
    <source>
        <dbReference type="ARBA" id="ARBA00049661"/>
    </source>
</evidence>
<evidence type="ECO:0000259" key="3">
    <source>
        <dbReference type="Pfam" id="PF02771"/>
    </source>
</evidence>
<dbReference type="InterPro" id="IPR013107">
    <property type="entry name" value="Acyl-CoA_DH_C"/>
</dbReference>
<reference evidence="6" key="1">
    <citation type="submission" date="2023-07" db="EMBL/GenBank/DDBJ databases">
        <title>30 novel species of actinomycetes from the DSMZ collection.</title>
        <authorList>
            <person name="Nouioui I."/>
        </authorList>
    </citation>
    <scope>NUCLEOTIDE SEQUENCE [LARGE SCALE GENOMIC DNA]</scope>
    <source>
        <strain evidence="6">DSM 41699</strain>
    </source>
</reference>
<dbReference type="EMBL" id="JAVREY010000027">
    <property type="protein sequence ID" value="MDT0465706.1"/>
    <property type="molecule type" value="Genomic_DNA"/>
</dbReference>
<dbReference type="SUPFAM" id="SSF56645">
    <property type="entry name" value="Acyl-CoA dehydrogenase NM domain-like"/>
    <property type="match status" value="1"/>
</dbReference>
<comment type="similarity">
    <text evidence="2">Belongs to the HpaH/HsaA monooxygenase family.</text>
</comment>
<dbReference type="Pfam" id="PF02771">
    <property type="entry name" value="Acyl-CoA_dh_N"/>
    <property type="match status" value="1"/>
</dbReference>
<accession>A0ABU2TY20</accession>
<dbReference type="PANTHER" id="PTHR48083">
    <property type="entry name" value="MEDIUM-CHAIN SPECIFIC ACYL-COA DEHYDROGENASE, MITOCHONDRIAL-RELATED"/>
    <property type="match status" value="1"/>
</dbReference>
<keyword evidence="6" id="KW-1185">Reference proteome</keyword>
<dbReference type="PANTHER" id="PTHR48083:SF19">
    <property type="entry name" value="FLAVIN-DEPENDENT MONOOXYGENASE, OXYGENASE SUBUNIT HSAA"/>
    <property type="match status" value="1"/>
</dbReference>
<dbReference type="Gene3D" id="1.10.540.10">
    <property type="entry name" value="Acyl-CoA dehydrogenase/oxidase, N-terminal domain"/>
    <property type="match status" value="1"/>
</dbReference>
<dbReference type="RefSeq" id="WP_311697174.1">
    <property type="nucleotide sequence ID" value="NZ_JAVREY010000027.1"/>
</dbReference>
<feature type="domain" description="Acyl-CoA dehydrogenase/oxidase N-terminal" evidence="3">
    <location>
        <begin position="26"/>
        <end position="94"/>
    </location>
</feature>
<organism evidence="5 6">
    <name type="scientific">Streptomyces gibsoniae</name>
    <dbReference type="NCBI Taxonomy" id="3075529"/>
    <lineage>
        <taxon>Bacteria</taxon>
        <taxon>Bacillati</taxon>
        <taxon>Actinomycetota</taxon>
        <taxon>Actinomycetes</taxon>
        <taxon>Kitasatosporales</taxon>
        <taxon>Streptomycetaceae</taxon>
        <taxon>Streptomyces</taxon>
    </lineage>
</organism>
<evidence type="ECO:0000259" key="4">
    <source>
        <dbReference type="Pfam" id="PF08028"/>
    </source>
</evidence>
<dbReference type="InterPro" id="IPR009100">
    <property type="entry name" value="AcylCoA_DH/oxidase_NM_dom_sf"/>
</dbReference>
<dbReference type="InterPro" id="IPR036250">
    <property type="entry name" value="AcylCo_DH-like_C"/>
</dbReference>
<dbReference type="InterPro" id="IPR013786">
    <property type="entry name" value="AcylCoA_DH/ox_N"/>
</dbReference>
<gene>
    <name evidence="5" type="ORF">RM764_22325</name>
</gene>
<proteinExistence type="inferred from homology"/>
<dbReference type="Gene3D" id="1.20.140.10">
    <property type="entry name" value="Butyryl-CoA Dehydrogenase, subunit A, domain 3"/>
    <property type="match status" value="1"/>
</dbReference>
<evidence type="ECO:0000313" key="5">
    <source>
        <dbReference type="EMBL" id="MDT0465706.1"/>
    </source>
</evidence>
<feature type="domain" description="Acyl-CoA dehydrogenase C-terminal" evidence="4">
    <location>
        <begin position="244"/>
        <end position="371"/>
    </location>
</feature>
<dbReference type="SUPFAM" id="SSF47203">
    <property type="entry name" value="Acyl-CoA dehydrogenase C-terminal domain-like"/>
    <property type="match status" value="1"/>
</dbReference>
<dbReference type="Pfam" id="PF08028">
    <property type="entry name" value="Acyl-CoA_dh_2"/>
    <property type="match status" value="1"/>
</dbReference>
<dbReference type="InterPro" id="IPR037069">
    <property type="entry name" value="AcylCoA_DH/ox_N_sf"/>
</dbReference>